<keyword evidence="1" id="KW-1133">Transmembrane helix</keyword>
<protein>
    <submittedName>
        <fullName evidence="2">Uncharacterized protein</fullName>
    </submittedName>
</protein>
<feature type="transmembrane region" description="Helical" evidence="1">
    <location>
        <begin position="215"/>
        <end position="238"/>
    </location>
</feature>
<feature type="transmembrane region" description="Helical" evidence="1">
    <location>
        <begin position="72"/>
        <end position="91"/>
    </location>
</feature>
<gene>
    <name evidence="2" type="ordered locus">Psta_1311</name>
</gene>
<proteinExistence type="predicted"/>
<organism evidence="2 3">
    <name type="scientific">Pirellula staleyi (strain ATCC 27377 / DSM 6068 / ICPB 4128)</name>
    <name type="common">Pirella staleyi</name>
    <dbReference type="NCBI Taxonomy" id="530564"/>
    <lineage>
        <taxon>Bacteria</taxon>
        <taxon>Pseudomonadati</taxon>
        <taxon>Planctomycetota</taxon>
        <taxon>Planctomycetia</taxon>
        <taxon>Pirellulales</taxon>
        <taxon>Pirellulaceae</taxon>
        <taxon>Pirellula</taxon>
    </lineage>
</organism>
<keyword evidence="1" id="KW-0472">Membrane</keyword>
<feature type="transmembrane region" description="Helical" evidence="1">
    <location>
        <begin position="143"/>
        <end position="166"/>
    </location>
</feature>
<keyword evidence="3" id="KW-1185">Reference proteome</keyword>
<dbReference type="OrthoDB" id="343560at2"/>
<feature type="transmembrane region" description="Helical" evidence="1">
    <location>
        <begin position="178"/>
        <end position="195"/>
    </location>
</feature>
<feature type="transmembrane region" description="Helical" evidence="1">
    <location>
        <begin position="250"/>
        <end position="267"/>
    </location>
</feature>
<dbReference type="eggNOG" id="ENOG502ZBYF">
    <property type="taxonomic scope" value="Bacteria"/>
</dbReference>
<dbReference type="TCDB" id="9.B.107.1.3">
    <property type="family name" value="the 8tms putative permease (8-pp) family"/>
</dbReference>
<sequence>MTTPKPSIPVKLAPNTPLTAAWSDLLDTLTRWGDVGGSLLVGGWVLFLSGLFHTAVWGVLGGPWEGPLAWRKPILFGLSTGVTLWSLAWVLGKLRPVRGDRWVAWVTSLALVVEVALITLQTWRGVASHFNRATFFDASLGELAQWLVWLASIAILYVTFRALFYLPLEPAMRLATQAGLLLLVVGCGLGVWTAMRGEQQLEAQLTPEILPPHGVIKFPHGMAMHAIQLLPLLAWLAHYRQLSSRRAMRVVLLATAASCTALLYSLLQTLAGRPRIDGSLPLFLVLLASLFLFFLATIELIRSESSPDQHAAGDHELPPKEHAAL</sequence>
<feature type="transmembrane region" description="Helical" evidence="1">
    <location>
        <begin position="279"/>
        <end position="301"/>
    </location>
</feature>
<evidence type="ECO:0000313" key="3">
    <source>
        <dbReference type="Proteomes" id="UP000001887"/>
    </source>
</evidence>
<dbReference type="EMBL" id="CP001848">
    <property type="protein sequence ID" value="ADB15988.1"/>
    <property type="molecule type" value="Genomic_DNA"/>
</dbReference>
<accession>D2QWB3</accession>
<reference evidence="2 3" key="1">
    <citation type="journal article" date="2009" name="Stand. Genomic Sci.">
        <title>Complete genome sequence of Pirellula staleyi type strain (ATCC 27377).</title>
        <authorList>
            <person name="Clum A."/>
            <person name="Tindall B.J."/>
            <person name="Sikorski J."/>
            <person name="Ivanova N."/>
            <person name="Mavrommatis K."/>
            <person name="Lucas S."/>
            <person name="Glavina del Rio T."/>
            <person name="Nolan M."/>
            <person name="Chen F."/>
            <person name="Tice H."/>
            <person name="Pitluck S."/>
            <person name="Cheng J.F."/>
            <person name="Chertkov O."/>
            <person name="Brettin T."/>
            <person name="Han C."/>
            <person name="Detter J.C."/>
            <person name="Kuske C."/>
            <person name="Bruce D."/>
            <person name="Goodwin L."/>
            <person name="Ovchinikova G."/>
            <person name="Pati A."/>
            <person name="Mikhailova N."/>
            <person name="Chen A."/>
            <person name="Palaniappan K."/>
            <person name="Land M."/>
            <person name="Hauser L."/>
            <person name="Chang Y.J."/>
            <person name="Jeffries C.D."/>
            <person name="Chain P."/>
            <person name="Rohde M."/>
            <person name="Goker M."/>
            <person name="Bristow J."/>
            <person name="Eisen J.A."/>
            <person name="Markowitz V."/>
            <person name="Hugenholtz P."/>
            <person name="Kyrpides N.C."/>
            <person name="Klenk H.P."/>
            <person name="Lapidus A."/>
        </authorList>
    </citation>
    <scope>NUCLEOTIDE SEQUENCE [LARGE SCALE GENOMIC DNA]</scope>
    <source>
        <strain evidence="3">ATCC 27377 / DSM 6068 / ICPB 4128</strain>
    </source>
</reference>
<evidence type="ECO:0000256" key="1">
    <source>
        <dbReference type="SAM" id="Phobius"/>
    </source>
</evidence>
<feature type="transmembrane region" description="Helical" evidence="1">
    <location>
        <begin position="103"/>
        <end position="123"/>
    </location>
</feature>
<evidence type="ECO:0000313" key="2">
    <source>
        <dbReference type="EMBL" id="ADB15988.1"/>
    </source>
</evidence>
<dbReference type="AlphaFoldDB" id="D2QWB3"/>
<dbReference type="HOGENOM" id="CLU_069617_1_0_0"/>
<feature type="transmembrane region" description="Helical" evidence="1">
    <location>
        <begin position="39"/>
        <end position="60"/>
    </location>
</feature>
<name>D2QWB3_PIRSD</name>
<dbReference type="STRING" id="530564.Psta_1311"/>
<dbReference type="Proteomes" id="UP000001887">
    <property type="component" value="Chromosome"/>
</dbReference>
<keyword evidence="1" id="KW-0812">Transmembrane</keyword>
<dbReference type="KEGG" id="psl:Psta_1311"/>